<organism evidence="2 3">
    <name type="scientific">Alkalihalobacillus trypoxylicola</name>
    <dbReference type="NCBI Taxonomy" id="519424"/>
    <lineage>
        <taxon>Bacteria</taxon>
        <taxon>Bacillati</taxon>
        <taxon>Bacillota</taxon>
        <taxon>Bacilli</taxon>
        <taxon>Bacillales</taxon>
        <taxon>Bacillaceae</taxon>
        <taxon>Alkalihalobacillus</taxon>
    </lineage>
</organism>
<dbReference type="EMBL" id="LTAO01000023">
    <property type="protein sequence ID" value="KYG29210.1"/>
    <property type="molecule type" value="Genomic_DNA"/>
</dbReference>
<keyword evidence="3" id="KW-1185">Reference proteome</keyword>
<sequence length="310" mass="37621">MIVKPCKEPLEFSIWRSLRSRKQNITKEDMQYYFKNLKGFHGELEFEKWCEDLPEDWLCFHNLCLEVKNSKFQLDYIVLTNKSLFLFEIKFYSHDYYFENDTLYTHQNKEVLNPSLQLQRNKTLLRQFLTEHDYDIPIHAYVIFINPHFFLYYAPLDVPYLHSFVYPPQLKRFKKKLHEIYFNTQVILSYQKLQDLSNLFLKQSFVPKNLMRIPSFNFAELKKGIRCKNCSSLQTRIKTKLISCEKCGISEKKKEAVLRNIEEFILLFPSQKLTTTKIYQWCKILSQKTIYQILRSNFKPTKKTRYTYYQ</sequence>
<dbReference type="STRING" id="519424.AZF04_06705"/>
<comment type="caution">
    <text evidence="2">The sequence shown here is derived from an EMBL/GenBank/DDBJ whole genome shotgun (WGS) entry which is preliminary data.</text>
</comment>
<name>A0A162DCR5_9BACI</name>
<dbReference type="Pfam" id="PF08378">
    <property type="entry name" value="NERD"/>
    <property type="match status" value="1"/>
</dbReference>
<dbReference type="InterPro" id="IPR011528">
    <property type="entry name" value="NERD"/>
</dbReference>
<evidence type="ECO:0000313" key="2">
    <source>
        <dbReference type="EMBL" id="KYG29210.1"/>
    </source>
</evidence>
<evidence type="ECO:0000259" key="1">
    <source>
        <dbReference type="PROSITE" id="PS50965"/>
    </source>
</evidence>
<protein>
    <recommendedName>
        <fullName evidence="1">NERD domain-containing protein</fullName>
    </recommendedName>
</protein>
<dbReference type="RefSeq" id="WP_061949039.1">
    <property type="nucleotide sequence ID" value="NZ_LTAO01000023.1"/>
</dbReference>
<accession>A0A162DCR5</accession>
<gene>
    <name evidence="2" type="ORF">AZF04_06705</name>
</gene>
<reference evidence="2" key="1">
    <citation type="submission" date="2016-02" db="EMBL/GenBank/DDBJ databases">
        <title>Genome sequence of Bacillus trypoxylicola KCTC 13244(T).</title>
        <authorList>
            <person name="Jeong H."/>
            <person name="Park S.-H."/>
            <person name="Choi S.-K."/>
        </authorList>
    </citation>
    <scope>NUCLEOTIDE SEQUENCE [LARGE SCALE GENOMIC DNA]</scope>
    <source>
        <strain evidence="2">KCTC 13244</strain>
    </source>
</reference>
<evidence type="ECO:0000313" key="3">
    <source>
        <dbReference type="Proteomes" id="UP000075806"/>
    </source>
</evidence>
<proteinExistence type="predicted"/>
<dbReference type="Proteomes" id="UP000075806">
    <property type="component" value="Unassembled WGS sequence"/>
</dbReference>
<dbReference type="OrthoDB" id="2164794at2"/>
<dbReference type="AlphaFoldDB" id="A0A162DCR5"/>
<dbReference type="PROSITE" id="PS50965">
    <property type="entry name" value="NERD"/>
    <property type="match status" value="1"/>
</dbReference>
<feature type="domain" description="NERD" evidence="1">
    <location>
        <begin position="38"/>
        <end position="148"/>
    </location>
</feature>